<evidence type="ECO:0000256" key="2">
    <source>
        <dbReference type="ARBA" id="ARBA00001633"/>
    </source>
</evidence>
<evidence type="ECO:0000313" key="20">
    <source>
        <dbReference type="EMBL" id="SCB72278.1"/>
    </source>
</evidence>
<keyword evidence="11 16" id="KW-0057">Aromatic amino acid biosynthesis</keyword>
<keyword evidence="9 16" id="KW-0210">Decarboxylase</keyword>
<evidence type="ECO:0000313" key="21">
    <source>
        <dbReference type="Proteomes" id="UP000199670"/>
    </source>
</evidence>
<evidence type="ECO:0000256" key="12">
    <source>
        <dbReference type="ARBA" id="ARBA00023235"/>
    </source>
</evidence>
<evidence type="ECO:0000256" key="13">
    <source>
        <dbReference type="ARBA" id="ARBA00023239"/>
    </source>
</evidence>
<comment type="similarity">
    <text evidence="6">In the C-terminal section; belongs to the TrpF family.</text>
</comment>
<dbReference type="EC" id="4.1.1.48" evidence="16"/>
<evidence type="ECO:0000256" key="15">
    <source>
        <dbReference type="ARBA" id="ARBA00025592"/>
    </source>
</evidence>
<evidence type="ECO:0000256" key="7">
    <source>
        <dbReference type="ARBA" id="ARBA00011245"/>
    </source>
</evidence>
<dbReference type="InterPro" id="IPR001468">
    <property type="entry name" value="Indole-3-GlycerolPSynthase_CS"/>
</dbReference>
<keyword evidence="14" id="KW-0511">Multifunctional enzyme</keyword>
<reference evidence="21" key="1">
    <citation type="submission" date="2016-08" db="EMBL/GenBank/DDBJ databases">
        <authorList>
            <person name="Varghese N."/>
            <person name="Submissions Spin"/>
        </authorList>
    </citation>
    <scope>NUCLEOTIDE SEQUENCE [LARGE SCALE GENOMIC DNA]</scope>
    <source>
        <strain evidence="21">R-53248</strain>
    </source>
</reference>
<evidence type="ECO:0000256" key="17">
    <source>
        <dbReference type="HAMAP-Rule" id="MF_00135"/>
    </source>
</evidence>
<dbReference type="HAMAP" id="MF_00135">
    <property type="entry name" value="PRAI"/>
    <property type="match status" value="1"/>
</dbReference>
<dbReference type="NCBIfam" id="NF001377">
    <property type="entry name" value="PRK00278.2-4"/>
    <property type="match status" value="1"/>
</dbReference>
<keyword evidence="12 17" id="KW-0413">Isomerase</keyword>
<dbReference type="PANTHER" id="PTHR22854:SF2">
    <property type="entry name" value="INDOLE-3-GLYCEROL-PHOSPHATE SYNTHASE"/>
    <property type="match status" value="1"/>
</dbReference>
<evidence type="ECO:0000256" key="10">
    <source>
        <dbReference type="ARBA" id="ARBA00022822"/>
    </source>
</evidence>
<dbReference type="InterPro" id="IPR011060">
    <property type="entry name" value="RibuloseP-bd_barrel"/>
</dbReference>
<keyword evidence="8 16" id="KW-0028">Amino-acid biosynthesis</keyword>
<dbReference type="GO" id="GO:0000162">
    <property type="term" value="P:L-tryptophan biosynthetic process"/>
    <property type="evidence" value="ECO:0007669"/>
    <property type="project" value="UniProtKB-UniRule"/>
</dbReference>
<dbReference type="RefSeq" id="WP_209435331.1">
    <property type="nucleotide sequence ID" value="NZ_FMAQ01000001.1"/>
</dbReference>
<dbReference type="InterPro" id="IPR013785">
    <property type="entry name" value="Aldolase_TIM"/>
</dbReference>
<dbReference type="Proteomes" id="UP000199670">
    <property type="component" value="Unassembled WGS sequence"/>
</dbReference>
<evidence type="ECO:0000256" key="14">
    <source>
        <dbReference type="ARBA" id="ARBA00023268"/>
    </source>
</evidence>
<comment type="similarity">
    <text evidence="17">Belongs to the TrpF family.</text>
</comment>
<gene>
    <name evidence="17" type="primary">trpF</name>
    <name evidence="16" type="synonym">trpC</name>
    <name evidence="20" type="ORF">GA0061081_10154</name>
</gene>
<keyword evidence="10 16" id="KW-0822">Tryptophan biosynthesis</keyword>
<evidence type="ECO:0000256" key="16">
    <source>
        <dbReference type="HAMAP-Rule" id="MF_00134"/>
    </source>
</evidence>
<evidence type="ECO:0000256" key="6">
    <source>
        <dbReference type="ARBA" id="ARBA00009847"/>
    </source>
</evidence>
<dbReference type="GO" id="GO:0004425">
    <property type="term" value="F:indole-3-glycerol-phosphate synthase activity"/>
    <property type="evidence" value="ECO:0007669"/>
    <property type="project" value="UniProtKB-UniRule"/>
</dbReference>
<evidence type="ECO:0000256" key="5">
    <source>
        <dbReference type="ARBA" id="ARBA00007902"/>
    </source>
</evidence>
<dbReference type="GO" id="GO:0004640">
    <property type="term" value="F:phosphoribosylanthranilate isomerase activity"/>
    <property type="evidence" value="ECO:0007669"/>
    <property type="project" value="UniProtKB-UniRule"/>
</dbReference>
<dbReference type="EMBL" id="FMAQ01000001">
    <property type="protein sequence ID" value="SCB72278.1"/>
    <property type="molecule type" value="Genomic_DNA"/>
</dbReference>
<keyword evidence="21" id="KW-1185">Reference proteome</keyword>
<comment type="similarity">
    <text evidence="5">In the N-terminal section; belongs to the TrpC family.</text>
</comment>
<dbReference type="SUPFAM" id="SSF51366">
    <property type="entry name" value="Ribulose-phoshate binding barrel"/>
    <property type="match status" value="2"/>
</dbReference>
<feature type="domain" description="N-(5'phosphoribosyl) anthranilate isomerase (PRAI)" evidence="19">
    <location>
        <begin position="268"/>
        <end position="458"/>
    </location>
</feature>
<comment type="function">
    <text evidence="15">Bifunctional enzyme that catalyzes two sequential steps of tryptophan biosynthetic pathway. The first reaction is catalyzed by the isomerase, coded by the TrpF domain; the second reaction is catalyzed by the synthase, coded by the TrpC domain.</text>
</comment>
<comment type="pathway">
    <text evidence="3 17">Amino-acid biosynthesis; L-tryptophan biosynthesis; L-tryptophan from chorismate: step 3/5.</text>
</comment>
<evidence type="ECO:0000256" key="11">
    <source>
        <dbReference type="ARBA" id="ARBA00023141"/>
    </source>
</evidence>
<dbReference type="CDD" id="cd00331">
    <property type="entry name" value="IGPS"/>
    <property type="match status" value="1"/>
</dbReference>
<evidence type="ECO:0000259" key="18">
    <source>
        <dbReference type="Pfam" id="PF00218"/>
    </source>
</evidence>
<dbReference type="InterPro" id="IPR001240">
    <property type="entry name" value="PRAI_dom"/>
</dbReference>
<sequence length="460" mass="51092">MAIAALVKNVEMATVLKKIIEDKQIWLTEQQAVKPLATFQSAVTPSDRNFYQALNQPETVFILECKKASPSKGLIRDDFNPANIAKVYNDYASVISVLTDEKYFQGSFEFLPIVRNEVTQPVLCKDFIIDEYQIYLARYYQADAILLMLSVLNDDEYRHLSKIAHQLNMGILTEASTESEVERAIQLGAKVIGINNRNLRDLTVDLNRVKVLSKSIPDDRIIISESGIYTHNQVKELSHYAHGFLIGSTLMSEPNLTLAIRKVMLGENKVCGLTRAEDAVNAYQAGAVYGGLIFVPNSARYIQPIKARSVIASAPLNWVGVFRNEEIETVCQIAKQLSLYAVQLHGDEDENYIETLRQELPKTCQIWKALSIGSTIPKHDNPLVSRYLFDNGAGGTGKCFDWTMLANHNLNNVILAGGINPKNIKAALATGVMGVDLNSGVEVSPGIKDKQKIQAAFEQI</sequence>
<evidence type="ECO:0000256" key="1">
    <source>
        <dbReference type="ARBA" id="ARBA00001164"/>
    </source>
</evidence>
<dbReference type="PANTHER" id="PTHR22854">
    <property type="entry name" value="TRYPTOPHAN BIOSYNTHESIS PROTEIN"/>
    <property type="match status" value="1"/>
</dbReference>
<dbReference type="Gene3D" id="3.20.20.70">
    <property type="entry name" value="Aldolase class I"/>
    <property type="match status" value="2"/>
</dbReference>
<comment type="similarity">
    <text evidence="16">Belongs to the TrpC family.</text>
</comment>
<comment type="catalytic activity">
    <reaction evidence="2 16">
        <text>1-(2-carboxyphenylamino)-1-deoxy-D-ribulose 5-phosphate + H(+) = (1S,2R)-1-C-(indol-3-yl)glycerol 3-phosphate + CO2 + H2O</text>
        <dbReference type="Rhea" id="RHEA:23476"/>
        <dbReference type="ChEBI" id="CHEBI:15377"/>
        <dbReference type="ChEBI" id="CHEBI:15378"/>
        <dbReference type="ChEBI" id="CHEBI:16526"/>
        <dbReference type="ChEBI" id="CHEBI:58613"/>
        <dbReference type="ChEBI" id="CHEBI:58866"/>
        <dbReference type="EC" id="4.1.1.48"/>
    </reaction>
</comment>
<proteinExistence type="inferred from homology"/>
<feature type="domain" description="Indole-3-glycerol phosphate synthase" evidence="18">
    <location>
        <begin position="16"/>
        <end position="262"/>
    </location>
</feature>
<evidence type="ECO:0000256" key="3">
    <source>
        <dbReference type="ARBA" id="ARBA00004664"/>
    </source>
</evidence>
<dbReference type="FunFam" id="3.20.20.70:FF:000165">
    <property type="entry name" value="Multifunctional fusion protein"/>
    <property type="match status" value="1"/>
</dbReference>
<dbReference type="InterPro" id="IPR045186">
    <property type="entry name" value="Indole-3-glycerol_P_synth"/>
</dbReference>
<comment type="catalytic activity">
    <reaction evidence="1 17">
        <text>N-(5-phospho-beta-D-ribosyl)anthranilate = 1-(2-carboxyphenylamino)-1-deoxy-D-ribulose 5-phosphate</text>
        <dbReference type="Rhea" id="RHEA:21540"/>
        <dbReference type="ChEBI" id="CHEBI:18277"/>
        <dbReference type="ChEBI" id="CHEBI:58613"/>
        <dbReference type="EC" id="5.3.1.24"/>
    </reaction>
</comment>
<accession>A0A1C3YQJ0</accession>
<dbReference type="EC" id="5.3.1.24" evidence="17"/>
<evidence type="ECO:0000256" key="9">
    <source>
        <dbReference type="ARBA" id="ARBA00022793"/>
    </source>
</evidence>
<name>A0A1C3YQJ0_9GAMM</name>
<dbReference type="FunFam" id="3.20.20.70:FF:000024">
    <property type="entry name" value="Indole-3-glycerol phosphate synthase"/>
    <property type="match status" value="1"/>
</dbReference>
<evidence type="ECO:0000256" key="4">
    <source>
        <dbReference type="ARBA" id="ARBA00004696"/>
    </source>
</evidence>
<dbReference type="PROSITE" id="PS00614">
    <property type="entry name" value="IGPS"/>
    <property type="match status" value="1"/>
</dbReference>
<organism evidence="20 21">
    <name type="scientific">Gilliamella bombicola</name>
    <dbReference type="NCBI Taxonomy" id="1798182"/>
    <lineage>
        <taxon>Bacteria</taxon>
        <taxon>Pseudomonadati</taxon>
        <taxon>Pseudomonadota</taxon>
        <taxon>Gammaproteobacteria</taxon>
        <taxon>Orbales</taxon>
        <taxon>Orbaceae</taxon>
        <taxon>Gilliamella</taxon>
    </lineage>
</organism>
<comment type="pathway">
    <text evidence="4 16">Amino-acid biosynthesis; L-tryptophan biosynthesis; L-tryptophan from chorismate: step 4/5.</text>
</comment>
<dbReference type="CDD" id="cd00405">
    <property type="entry name" value="PRAI"/>
    <property type="match status" value="1"/>
</dbReference>
<protein>
    <recommendedName>
        <fullName evidence="16 17">Multifunctional fusion protein</fullName>
    </recommendedName>
    <domain>
        <recommendedName>
            <fullName evidence="16">Indole-3-glycerol phosphate synthase</fullName>
            <shortName evidence="16">IGPS</shortName>
            <ecNumber evidence="16">4.1.1.48</ecNumber>
        </recommendedName>
    </domain>
    <domain>
        <recommendedName>
            <fullName evidence="17">N-(5'-phosphoribosyl)anthranilate isomerase</fullName>
            <shortName evidence="17">PRAI</shortName>
            <ecNumber evidence="17">5.3.1.24</ecNumber>
        </recommendedName>
    </domain>
</protein>
<dbReference type="InterPro" id="IPR013798">
    <property type="entry name" value="Indole-3-glycerol_P_synth_dom"/>
</dbReference>
<dbReference type="STRING" id="1798182.GA0061081_10154"/>
<dbReference type="NCBIfam" id="NF006945">
    <property type="entry name" value="PRK09427.1"/>
    <property type="match status" value="1"/>
</dbReference>
<evidence type="ECO:0000256" key="8">
    <source>
        <dbReference type="ARBA" id="ARBA00022605"/>
    </source>
</evidence>
<dbReference type="AlphaFoldDB" id="A0A1C3YQJ0"/>
<dbReference type="HAMAP" id="MF_00134_B">
    <property type="entry name" value="IGPS_B"/>
    <property type="match status" value="1"/>
</dbReference>
<comment type="subunit">
    <text evidence="7">Monomer.</text>
</comment>
<dbReference type="Pfam" id="PF00218">
    <property type="entry name" value="IGPS"/>
    <property type="match status" value="1"/>
</dbReference>
<keyword evidence="13 16" id="KW-0456">Lyase</keyword>
<dbReference type="Pfam" id="PF00697">
    <property type="entry name" value="PRAI"/>
    <property type="match status" value="1"/>
</dbReference>
<evidence type="ECO:0000259" key="19">
    <source>
        <dbReference type="Pfam" id="PF00697"/>
    </source>
</evidence>
<dbReference type="UniPathway" id="UPA00035">
    <property type="reaction ID" value="UER00042"/>
</dbReference>